<gene>
    <name evidence="5" type="ORF">MNB_SUP05-5-1076</name>
</gene>
<accession>A0A1W1CI35</accession>
<dbReference type="GO" id="GO:0009279">
    <property type="term" value="C:cell outer membrane"/>
    <property type="evidence" value="ECO:0007669"/>
    <property type="project" value="TreeGrafter"/>
</dbReference>
<dbReference type="GO" id="GO:0017089">
    <property type="term" value="F:glycolipid transfer activity"/>
    <property type="evidence" value="ECO:0007669"/>
    <property type="project" value="TreeGrafter"/>
</dbReference>
<dbReference type="PANTHER" id="PTHR36504:SF1">
    <property type="entry name" value="LIPOPOLYSACCHARIDE EXPORT SYSTEM PROTEIN LPTA"/>
    <property type="match status" value="1"/>
</dbReference>
<sequence>MNKLVILFFLFITNVYGFIADSKKPINVIAKEVFIDQKNGFSTYTGDVVVKQGSVILKAATIRIYHPNKHPKNMVAIGSEKKPAYYYQVNKKKEIIAKALRMDYKIKNQFLKLEGNAKLRQGNDTFDGHILFYDIKLDKVKAKGKSKTKDGKKGRIKFTIQL</sequence>
<evidence type="ECO:0000256" key="3">
    <source>
        <dbReference type="ARBA" id="ARBA00022764"/>
    </source>
</evidence>
<dbReference type="GO" id="GO:0030288">
    <property type="term" value="C:outer membrane-bounded periplasmic space"/>
    <property type="evidence" value="ECO:0007669"/>
    <property type="project" value="TreeGrafter"/>
</dbReference>
<dbReference type="EMBL" id="FPHJ01000047">
    <property type="protein sequence ID" value="SFV65331.1"/>
    <property type="molecule type" value="Genomic_DNA"/>
</dbReference>
<dbReference type="Pfam" id="PF03968">
    <property type="entry name" value="LptD_N"/>
    <property type="match status" value="1"/>
</dbReference>
<keyword evidence="1" id="KW-0813">Transport</keyword>
<dbReference type="InterPro" id="IPR052037">
    <property type="entry name" value="LPS_export_LptA"/>
</dbReference>
<evidence type="ECO:0000313" key="5">
    <source>
        <dbReference type="EMBL" id="SFV65331.1"/>
    </source>
</evidence>
<dbReference type="GO" id="GO:0001530">
    <property type="term" value="F:lipopolysaccharide binding"/>
    <property type="evidence" value="ECO:0007669"/>
    <property type="project" value="InterPro"/>
</dbReference>
<dbReference type="PANTHER" id="PTHR36504">
    <property type="entry name" value="LIPOPOLYSACCHARIDE EXPORT SYSTEM PROTEIN LPTA"/>
    <property type="match status" value="1"/>
</dbReference>
<dbReference type="Gene3D" id="2.60.450.10">
    <property type="entry name" value="Lipopolysaccharide (LPS) transport protein A like domain"/>
    <property type="match status" value="1"/>
</dbReference>
<dbReference type="AlphaFoldDB" id="A0A1W1CI35"/>
<proteinExistence type="predicted"/>
<reference evidence="5" key="1">
    <citation type="submission" date="2016-10" db="EMBL/GenBank/DDBJ databases">
        <authorList>
            <person name="de Groot N.N."/>
        </authorList>
    </citation>
    <scope>NUCLEOTIDE SEQUENCE</scope>
</reference>
<keyword evidence="2" id="KW-0732">Signal</keyword>
<evidence type="ECO:0000256" key="1">
    <source>
        <dbReference type="ARBA" id="ARBA00022448"/>
    </source>
</evidence>
<dbReference type="GO" id="GO:0015920">
    <property type="term" value="P:lipopolysaccharide transport"/>
    <property type="evidence" value="ECO:0007669"/>
    <property type="project" value="InterPro"/>
</dbReference>
<dbReference type="InterPro" id="IPR014340">
    <property type="entry name" value="LptA"/>
</dbReference>
<feature type="domain" description="Organic solvent tolerance-like N-terminal" evidence="4">
    <location>
        <begin position="28"/>
        <end position="136"/>
    </location>
</feature>
<evidence type="ECO:0000259" key="4">
    <source>
        <dbReference type="Pfam" id="PF03968"/>
    </source>
</evidence>
<dbReference type="InterPro" id="IPR005653">
    <property type="entry name" value="OstA-like_N"/>
</dbReference>
<protein>
    <submittedName>
        <fullName evidence="5">LptA, protein essential for LPS transport across the periplasm</fullName>
    </submittedName>
</protein>
<organism evidence="5">
    <name type="scientific">hydrothermal vent metagenome</name>
    <dbReference type="NCBI Taxonomy" id="652676"/>
    <lineage>
        <taxon>unclassified sequences</taxon>
        <taxon>metagenomes</taxon>
        <taxon>ecological metagenomes</taxon>
    </lineage>
</organism>
<evidence type="ECO:0000256" key="2">
    <source>
        <dbReference type="ARBA" id="ARBA00022729"/>
    </source>
</evidence>
<keyword evidence="3" id="KW-0574">Periplasm</keyword>
<dbReference type="NCBIfam" id="TIGR03002">
    <property type="entry name" value="outer_YhbN_LptA"/>
    <property type="match status" value="1"/>
</dbReference>
<name>A0A1W1CI35_9ZZZZ</name>